<protein>
    <recommendedName>
        <fullName evidence="2">Zn(2)-C6 fungal-type domain-containing protein</fullName>
    </recommendedName>
</protein>
<accession>A0A8H3CKM3</accession>
<name>A0A8H3CKM3_9AGAM</name>
<dbReference type="CDD" id="cd00067">
    <property type="entry name" value="GAL4"/>
    <property type="match status" value="1"/>
</dbReference>
<dbReference type="InterPro" id="IPR001138">
    <property type="entry name" value="Zn2Cys6_DnaBD"/>
</dbReference>
<reference evidence="3" key="1">
    <citation type="submission" date="2021-01" db="EMBL/GenBank/DDBJ databases">
        <authorList>
            <person name="Kaushik A."/>
        </authorList>
    </citation>
    <scope>NUCLEOTIDE SEQUENCE</scope>
    <source>
        <strain evidence="3">AG4-R118</strain>
    </source>
</reference>
<dbReference type="Gene3D" id="4.10.240.10">
    <property type="entry name" value="Zn(2)-C6 fungal-type DNA-binding domain"/>
    <property type="match status" value="1"/>
</dbReference>
<dbReference type="Proteomes" id="UP000663888">
    <property type="component" value="Unassembled WGS sequence"/>
</dbReference>
<keyword evidence="1" id="KW-0539">Nucleus</keyword>
<organism evidence="3 4">
    <name type="scientific">Rhizoctonia solani</name>
    <dbReference type="NCBI Taxonomy" id="456999"/>
    <lineage>
        <taxon>Eukaryota</taxon>
        <taxon>Fungi</taxon>
        <taxon>Dikarya</taxon>
        <taxon>Basidiomycota</taxon>
        <taxon>Agaricomycotina</taxon>
        <taxon>Agaricomycetes</taxon>
        <taxon>Cantharellales</taxon>
        <taxon>Ceratobasidiaceae</taxon>
        <taxon>Rhizoctonia</taxon>
    </lineage>
</organism>
<dbReference type="GO" id="GO:0000981">
    <property type="term" value="F:DNA-binding transcription factor activity, RNA polymerase II-specific"/>
    <property type="evidence" value="ECO:0007669"/>
    <property type="project" value="InterPro"/>
</dbReference>
<dbReference type="PROSITE" id="PS50048">
    <property type="entry name" value="ZN2_CY6_FUNGAL_2"/>
    <property type="match status" value="1"/>
</dbReference>
<dbReference type="PANTHER" id="PTHR37534:SF46">
    <property type="entry name" value="ZN(II)2CYS6 TRANSCRIPTION FACTOR (EUROFUNG)"/>
    <property type="match status" value="1"/>
</dbReference>
<dbReference type="InterPro" id="IPR036864">
    <property type="entry name" value="Zn2-C6_fun-type_DNA-bd_sf"/>
</dbReference>
<evidence type="ECO:0000256" key="1">
    <source>
        <dbReference type="ARBA" id="ARBA00023242"/>
    </source>
</evidence>
<dbReference type="SMART" id="SM00066">
    <property type="entry name" value="GAL4"/>
    <property type="match status" value="1"/>
</dbReference>
<dbReference type="PANTHER" id="PTHR37534">
    <property type="entry name" value="TRANSCRIPTIONAL ACTIVATOR PROTEIN UGA3"/>
    <property type="match status" value="1"/>
</dbReference>
<evidence type="ECO:0000259" key="2">
    <source>
        <dbReference type="PROSITE" id="PS50048"/>
    </source>
</evidence>
<dbReference type="SUPFAM" id="SSF57701">
    <property type="entry name" value="Zn2/Cys6 DNA-binding domain"/>
    <property type="match status" value="1"/>
</dbReference>
<evidence type="ECO:0000313" key="4">
    <source>
        <dbReference type="Proteomes" id="UP000663888"/>
    </source>
</evidence>
<dbReference type="AlphaFoldDB" id="A0A8H3CKM3"/>
<feature type="domain" description="Zn(2)-C6 fungal-type" evidence="2">
    <location>
        <begin position="10"/>
        <end position="40"/>
    </location>
</feature>
<dbReference type="GO" id="GO:0008270">
    <property type="term" value="F:zinc ion binding"/>
    <property type="evidence" value="ECO:0007669"/>
    <property type="project" value="InterPro"/>
</dbReference>
<dbReference type="PROSITE" id="PS00463">
    <property type="entry name" value="ZN2_CY6_FUNGAL_1"/>
    <property type="match status" value="1"/>
</dbReference>
<dbReference type="Pfam" id="PF00172">
    <property type="entry name" value="Zn_clus"/>
    <property type="match status" value="1"/>
</dbReference>
<evidence type="ECO:0000313" key="3">
    <source>
        <dbReference type="EMBL" id="CAE6487875.1"/>
    </source>
</evidence>
<sequence>MTTPRRSTTGCTACKNRRKKCDEGKPQCQRCLTSGIPCGYDFIEYPSSASHLIQRTKPAPRPAAELLAKAALNANGTSGRAVLSSIAASPSIHLTSNDSVLPAWAKSSTTRSNEMSHGMGLGTSSGGPIDVLPSSARSTSPPRLFSDLSQVGYVHPASSFVQPILEVPDDNLMRPTGLASRTEWPCYGDSDIDSEEYDPERIHANMSLSPTMDKNLKENTLPFVLQCYARWAIVSVFEPLKIVHAMKGQIVQQFSSEDNRRRWILMANVMDAFGKQLVVGETRLSILTQLTLDMRASCLSFMVIPSSEFFVAELDRKHAMQILDRTLEIMTLQIYTQPMSAHIQLMEEAAPVFRRACSEPPGQSLRLPNILLEPGLNLRHYASIDIMTSALTGRPTFFKYDVPFSLELCEQILQAQEESGLYWLHGVPDQFIMIIAWINTLREIPGIGANSELLSQIERDLPQIKMIVDHQGDPALRIGRVVVQECWRQAIFIYLYMPHDHCT</sequence>
<comment type="caution">
    <text evidence="3">The sequence shown here is derived from an EMBL/GenBank/DDBJ whole genome shotgun (WGS) entry which is preliminary data.</text>
</comment>
<dbReference type="EMBL" id="CAJMWX010001418">
    <property type="protein sequence ID" value="CAE6487875.1"/>
    <property type="molecule type" value="Genomic_DNA"/>
</dbReference>
<proteinExistence type="predicted"/>
<gene>
    <name evidence="3" type="ORF">RDB_LOCUS134565</name>
</gene>